<dbReference type="PANTHER" id="PTHR43102:SF2">
    <property type="entry name" value="GAF DOMAIN-CONTAINING PROTEIN"/>
    <property type="match status" value="1"/>
</dbReference>
<dbReference type="PANTHER" id="PTHR43102">
    <property type="entry name" value="SLR1143 PROTEIN"/>
    <property type="match status" value="1"/>
</dbReference>
<evidence type="ECO:0008006" key="3">
    <source>
        <dbReference type="Google" id="ProtNLM"/>
    </source>
</evidence>
<dbReference type="RefSeq" id="XP_062877146.1">
    <property type="nucleotide sequence ID" value="XM_063021076.1"/>
</dbReference>
<evidence type="ECO:0000313" key="2">
    <source>
        <dbReference type="Proteomes" id="UP001338582"/>
    </source>
</evidence>
<organism evidence="1 2">
    <name type="scientific">Australozyma saopauloensis</name>
    <dbReference type="NCBI Taxonomy" id="291208"/>
    <lineage>
        <taxon>Eukaryota</taxon>
        <taxon>Fungi</taxon>
        <taxon>Dikarya</taxon>
        <taxon>Ascomycota</taxon>
        <taxon>Saccharomycotina</taxon>
        <taxon>Pichiomycetes</taxon>
        <taxon>Metschnikowiaceae</taxon>
        <taxon>Australozyma</taxon>
    </lineage>
</organism>
<protein>
    <recommendedName>
        <fullName evidence="3">GAF domain-containing protein</fullName>
    </recommendedName>
</protein>
<keyword evidence="2" id="KW-1185">Reference proteome</keyword>
<name>A0AAX4H8F4_9ASCO</name>
<accession>A0AAX4H8F4</accession>
<dbReference type="AlphaFoldDB" id="A0AAX4H8F4"/>
<dbReference type="EMBL" id="CP138895">
    <property type="protein sequence ID" value="WPK24763.1"/>
    <property type="molecule type" value="Genomic_DNA"/>
</dbReference>
<sequence>MLIADTLKDWRFANNPLVVDYCKIRFYCGIPMVTKEGEAIGCLSIFDTSPNANMSGSKIERLEAISREFLHLLELSHKAFLNKLSVRFANLHTQAEIDFMKLSLKLGRATSKGGCMAVFERDGSGSAYCRNLNFEDCNILVNKKVSRSTLPSVVSQSVRKLLSETTTIRKAFESITKSINVYHRLDFTCVMEIRFLELYQLPAQHFPSGNAKVYLESYPKKHKLIKKDGKVRIQLRVIAKYGGDYKVESTDVEVWQKAFNSEFGVQMKNLKNSAIFNHALIMPFYRVKPNLVRDTRFEPKDDMCDVFLRSGGYLLGIFSKKRDDLFETGRLSRFYDHVLLVQKVCMGK</sequence>
<dbReference type="Proteomes" id="UP001338582">
    <property type="component" value="Chromosome 2"/>
</dbReference>
<dbReference type="KEGG" id="asau:88173118"/>
<proteinExistence type="predicted"/>
<gene>
    <name evidence="1" type="ORF">PUMCH_002053</name>
</gene>
<evidence type="ECO:0000313" key="1">
    <source>
        <dbReference type="EMBL" id="WPK24763.1"/>
    </source>
</evidence>
<dbReference type="GeneID" id="88173118"/>
<dbReference type="SUPFAM" id="SSF55781">
    <property type="entry name" value="GAF domain-like"/>
    <property type="match status" value="1"/>
</dbReference>
<reference evidence="1 2" key="1">
    <citation type="submission" date="2023-10" db="EMBL/GenBank/DDBJ databases">
        <title>Draft Genome Sequence of Candida saopaulonensis from a very Premature Infant with Sepsis.</title>
        <authorList>
            <person name="Ning Y."/>
            <person name="Dai R."/>
            <person name="Xiao M."/>
            <person name="Xu Y."/>
            <person name="Yan Q."/>
            <person name="Zhang L."/>
        </authorList>
    </citation>
    <scope>NUCLEOTIDE SEQUENCE [LARGE SCALE GENOMIC DNA]</scope>
    <source>
        <strain evidence="1 2">19XY460</strain>
    </source>
</reference>